<dbReference type="GO" id="GO:0008270">
    <property type="term" value="F:zinc ion binding"/>
    <property type="evidence" value="ECO:0007669"/>
    <property type="project" value="InterPro"/>
</dbReference>
<dbReference type="OrthoDB" id="5295362at2759"/>
<proteinExistence type="predicted"/>
<dbReference type="SUPFAM" id="SSF57701">
    <property type="entry name" value="Zn2/Cys6 DNA-binding domain"/>
    <property type="match status" value="1"/>
</dbReference>
<dbReference type="GO" id="GO:0001228">
    <property type="term" value="F:DNA-binding transcription activator activity, RNA polymerase II-specific"/>
    <property type="evidence" value="ECO:0007669"/>
    <property type="project" value="TreeGrafter"/>
</dbReference>
<evidence type="ECO:0000313" key="6">
    <source>
        <dbReference type="EMBL" id="OJJ98139.1"/>
    </source>
</evidence>
<dbReference type="Gene3D" id="4.10.240.10">
    <property type="entry name" value="Zn(2)-C6 fungal-type DNA-binding domain"/>
    <property type="match status" value="1"/>
</dbReference>
<organism evidence="6 7">
    <name type="scientific">Aspergillus aculeatus (strain ATCC 16872 / CBS 172.66 / WB 5094)</name>
    <dbReference type="NCBI Taxonomy" id="690307"/>
    <lineage>
        <taxon>Eukaryota</taxon>
        <taxon>Fungi</taxon>
        <taxon>Dikarya</taxon>
        <taxon>Ascomycota</taxon>
        <taxon>Pezizomycotina</taxon>
        <taxon>Eurotiomycetes</taxon>
        <taxon>Eurotiomycetidae</taxon>
        <taxon>Eurotiales</taxon>
        <taxon>Aspergillaceae</taxon>
        <taxon>Aspergillus</taxon>
        <taxon>Aspergillus subgen. Circumdati</taxon>
    </lineage>
</organism>
<keyword evidence="2" id="KW-0238">DNA-binding</keyword>
<dbReference type="PROSITE" id="PS50048">
    <property type="entry name" value="ZN2_CY6_FUNGAL_2"/>
    <property type="match status" value="1"/>
</dbReference>
<gene>
    <name evidence="6" type="ORF">ASPACDRAFT_53610</name>
</gene>
<dbReference type="AlphaFoldDB" id="A0A1L9WPP7"/>
<dbReference type="RefSeq" id="XP_020054479.1">
    <property type="nucleotide sequence ID" value="XM_020202771.1"/>
</dbReference>
<evidence type="ECO:0000256" key="4">
    <source>
        <dbReference type="ARBA" id="ARBA00023242"/>
    </source>
</evidence>
<dbReference type="EMBL" id="KV878981">
    <property type="protein sequence ID" value="OJJ98139.1"/>
    <property type="molecule type" value="Genomic_DNA"/>
</dbReference>
<protein>
    <recommendedName>
        <fullName evidence="5">Zn(2)-C6 fungal-type domain-containing protein</fullName>
    </recommendedName>
</protein>
<dbReference type="Proteomes" id="UP000184546">
    <property type="component" value="Unassembled WGS sequence"/>
</dbReference>
<reference evidence="7" key="1">
    <citation type="journal article" date="2017" name="Genome Biol.">
        <title>Comparative genomics reveals high biological diversity and specific adaptations in the industrially and medically important fungal genus Aspergillus.</title>
        <authorList>
            <person name="de Vries R.P."/>
            <person name="Riley R."/>
            <person name="Wiebenga A."/>
            <person name="Aguilar-Osorio G."/>
            <person name="Amillis S."/>
            <person name="Uchima C.A."/>
            <person name="Anderluh G."/>
            <person name="Asadollahi M."/>
            <person name="Askin M."/>
            <person name="Barry K."/>
            <person name="Battaglia E."/>
            <person name="Bayram O."/>
            <person name="Benocci T."/>
            <person name="Braus-Stromeyer S.A."/>
            <person name="Caldana C."/>
            <person name="Canovas D."/>
            <person name="Cerqueira G.C."/>
            <person name="Chen F."/>
            <person name="Chen W."/>
            <person name="Choi C."/>
            <person name="Clum A."/>
            <person name="Dos Santos R.A."/>
            <person name="Damasio A.R."/>
            <person name="Diallinas G."/>
            <person name="Emri T."/>
            <person name="Fekete E."/>
            <person name="Flipphi M."/>
            <person name="Freyberg S."/>
            <person name="Gallo A."/>
            <person name="Gournas C."/>
            <person name="Habgood R."/>
            <person name="Hainaut M."/>
            <person name="Harispe M.L."/>
            <person name="Henrissat B."/>
            <person name="Hilden K.S."/>
            <person name="Hope R."/>
            <person name="Hossain A."/>
            <person name="Karabika E."/>
            <person name="Karaffa L."/>
            <person name="Karanyi Z."/>
            <person name="Krasevec N."/>
            <person name="Kuo A."/>
            <person name="Kusch H."/>
            <person name="LaButti K."/>
            <person name="Lagendijk E.L."/>
            <person name="Lapidus A."/>
            <person name="Levasseur A."/>
            <person name="Lindquist E."/>
            <person name="Lipzen A."/>
            <person name="Logrieco A.F."/>
            <person name="MacCabe A."/>
            <person name="Maekelae M.R."/>
            <person name="Malavazi I."/>
            <person name="Melin P."/>
            <person name="Meyer V."/>
            <person name="Mielnichuk N."/>
            <person name="Miskei M."/>
            <person name="Molnar A.P."/>
            <person name="Mule G."/>
            <person name="Ngan C.Y."/>
            <person name="Orejas M."/>
            <person name="Orosz E."/>
            <person name="Ouedraogo J.P."/>
            <person name="Overkamp K.M."/>
            <person name="Park H.-S."/>
            <person name="Perrone G."/>
            <person name="Piumi F."/>
            <person name="Punt P.J."/>
            <person name="Ram A.F."/>
            <person name="Ramon A."/>
            <person name="Rauscher S."/>
            <person name="Record E."/>
            <person name="Riano-Pachon D.M."/>
            <person name="Robert V."/>
            <person name="Roehrig J."/>
            <person name="Ruller R."/>
            <person name="Salamov A."/>
            <person name="Salih N.S."/>
            <person name="Samson R.A."/>
            <person name="Sandor E."/>
            <person name="Sanguinetti M."/>
            <person name="Schuetze T."/>
            <person name="Sepcic K."/>
            <person name="Shelest E."/>
            <person name="Sherlock G."/>
            <person name="Sophianopoulou V."/>
            <person name="Squina F.M."/>
            <person name="Sun H."/>
            <person name="Susca A."/>
            <person name="Todd R.B."/>
            <person name="Tsang A."/>
            <person name="Unkles S.E."/>
            <person name="van de Wiele N."/>
            <person name="van Rossen-Uffink D."/>
            <person name="Oliveira J.V."/>
            <person name="Vesth T.C."/>
            <person name="Visser J."/>
            <person name="Yu J.-H."/>
            <person name="Zhou M."/>
            <person name="Andersen M.R."/>
            <person name="Archer D.B."/>
            <person name="Baker S.E."/>
            <person name="Benoit I."/>
            <person name="Brakhage A.A."/>
            <person name="Braus G.H."/>
            <person name="Fischer R."/>
            <person name="Frisvad J.C."/>
            <person name="Goldman G.H."/>
            <person name="Houbraken J."/>
            <person name="Oakley B."/>
            <person name="Pocsi I."/>
            <person name="Scazzocchio C."/>
            <person name="Seiboth B."/>
            <person name="vanKuyk P.A."/>
            <person name="Wortman J."/>
            <person name="Dyer P.S."/>
            <person name="Grigoriev I.V."/>
        </authorList>
    </citation>
    <scope>NUCLEOTIDE SEQUENCE [LARGE SCALE GENOMIC DNA]</scope>
    <source>
        <strain evidence="7">ATCC 16872 / CBS 172.66 / WB 5094</strain>
    </source>
</reference>
<evidence type="ECO:0000256" key="3">
    <source>
        <dbReference type="ARBA" id="ARBA00023163"/>
    </source>
</evidence>
<evidence type="ECO:0000256" key="2">
    <source>
        <dbReference type="ARBA" id="ARBA00023125"/>
    </source>
</evidence>
<evidence type="ECO:0000256" key="1">
    <source>
        <dbReference type="ARBA" id="ARBA00023015"/>
    </source>
</evidence>
<sequence>MPPRRTHTKSRNGCDQCKKRRVKCDEQGPPCSNCTNRELKCTYFKVPIARGTIGSPSTSSISASVPSIKGLSPEIASHSRTLSRYGSSAPPKFASTRELELMHKYATETYQSLCNEPVDHYTWQTVIARKAFQHDFLMSGLLAVASLHIAATMDPPEALSYIDTALEYHDRAFAPFRHAIDNLTPANCDAVFAHSVITTVIGIALPRLSSDSQETNTMTENIIVVFELLHGVSKIYTLSRDHLSTQLVTSRKGFWETQLSILDAETETAFDRLTSLSHAMQDSVSEEQYRIIDGAIALLRRCFCRYNHARDIASILGWLAMASKEFVHALRCRQPLALLVLMHWGALLMELDGKVWWAKNSGRALVSELLSALRPCDAQWEGALQWPERKIRA</sequence>
<keyword evidence="7" id="KW-1185">Reference proteome</keyword>
<dbReference type="VEuPathDB" id="FungiDB:ASPACDRAFT_53610"/>
<evidence type="ECO:0000313" key="7">
    <source>
        <dbReference type="Proteomes" id="UP000184546"/>
    </source>
</evidence>
<dbReference type="PROSITE" id="PS00463">
    <property type="entry name" value="ZN2_CY6_FUNGAL_1"/>
    <property type="match status" value="1"/>
</dbReference>
<dbReference type="Pfam" id="PF00172">
    <property type="entry name" value="Zn_clus"/>
    <property type="match status" value="1"/>
</dbReference>
<dbReference type="OMA" id="PPCSNCI"/>
<dbReference type="SMART" id="SM00066">
    <property type="entry name" value="GAL4"/>
    <property type="match status" value="1"/>
</dbReference>
<name>A0A1L9WPP7_ASPA1</name>
<evidence type="ECO:0000259" key="5">
    <source>
        <dbReference type="PROSITE" id="PS50048"/>
    </source>
</evidence>
<keyword evidence="3" id="KW-0804">Transcription</keyword>
<accession>A0A1L9WPP7</accession>
<keyword evidence="1" id="KW-0805">Transcription regulation</keyword>
<feature type="domain" description="Zn(2)-C6 fungal-type" evidence="5">
    <location>
        <begin position="13"/>
        <end position="43"/>
    </location>
</feature>
<dbReference type="GeneID" id="30976585"/>
<dbReference type="PANTHER" id="PTHR47784">
    <property type="entry name" value="STEROL UPTAKE CONTROL PROTEIN 2"/>
    <property type="match status" value="1"/>
</dbReference>
<keyword evidence="4" id="KW-0539">Nucleus</keyword>
<dbReference type="InterPro" id="IPR053157">
    <property type="entry name" value="Sterol_Uptake_Regulator"/>
</dbReference>
<dbReference type="CDD" id="cd00067">
    <property type="entry name" value="GAL4"/>
    <property type="match status" value="1"/>
</dbReference>
<dbReference type="PANTHER" id="PTHR47784:SF10">
    <property type="entry name" value="TRANSCRIPTION FACTOR, PUTATIVE (AFU_ORTHOLOGUE AFUA_6G14150)-RELATED"/>
    <property type="match status" value="1"/>
</dbReference>
<dbReference type="GO" id="GO:0003677">
    <property type="term" value="F:DNA binding"/>
    <property type="evidence" value="ECO:0007669"/>
    <property type="project" value="UniProtKB-KW"/>
</dbReference>
<dbReference type="InterPro" id="IPR001138">
    <property type="entry name" value="Zn2Cys6_DnaBD"/>
</dbReference>
<dbReference type="STRING" id="690307.A0A1L9WPP7"/>
<dbReference type="InterPro" id="IPR036864">
    <property type="entry name" value="Zn2-C6_fun-type_DNA-bd_sf"/>
</dbReference>